<dbReference type="EMBL" id="QVRA01000010">
    <property type="protein sequence ID" value="RJG54297.1"/>
    <property type="molecule type" value="Genomic_DNA"/>
</dbReference>
<sequence>MRADLAILADEFIGVEIKSATDTLKRVPSQMAGYALHFDQVVLVVAERHLKRLVAEDLCGASLWTVTKDGGIVPVHHGRANKIAAPAYMNLLTQAEIERLVYRPNAQRPSSAGLSDAAIRNAFTKAFEQRYNPTSETFWRAVARRKIRAQDLTLLSRFSEERVRRRAVAQQQADFWQSWTDNFRSNFMLTA</sequence>
<organism evidence="1 2">
    <name type="scientific">Sphingobium terrigena</name>
    <dbReference type="NCBI Taxonomy" id="2304063"/>
    <lineage>
        <taxon>Bacteria</taxon>
        <taxon>Pseudomonadati</taxon>
        <taxon>Pseudomonadota</taxon>
        <taxon>Alphaproteobacteria</taxon>
        <taxon>Sphingomonadales</taxon>
        <taxon>Sphingomonadaceae</taxon>
        <taxon>Sphingobium</taxon>
    </lineage>
</organism>
<accession>A0A418YRH6</accession>
<evidence type="ECO:0000313" key="2">
    <source>
        <dbReference type="Proteomes" id="UP000283469"/>
    </source>
</evidence>
<proteinExistence type="predicted"/>
<gene>
    <name evidence="1" type="ORF">D0Z70_12320</name>
</gene>
<reference evidence="1 2" key="1">
    <citation type="submission" date="2018-08" db="EMBL/GenBank/DDBJ databases">
        <title>Sphingobium sp. EO9.</title>
        <authorList>
            <person name="Park Y."/>
            <person name="Kim K.H."/>
            <person name="Jeon C.O."/>
        </authorList>
    </citation>
    <scope>NUCLEOTIDE SEQUENCE [LARGE SCALE GENOMIC DNA]</scope>
    <source>
        <strain evidence="1 2">EO9</strain>
    </source>
</reference>
<evidence type="ECO:0008006" key="3">
    <source>
        <dbReference type="Google" id="ProtNLM"/>
    </source>
</evidence>
<protein>
    <recommendedName>
        <fullName evidence="3">Sce7726 family protein</fullName>
    </recommendedName>
</protein>
<evidence type="ECO:0000313" key="1">
    <source>
        <dbReference type="EMBL" id="RJG54297.1"/>
    </source>
</evidence>
<comment type="caution">
    <text evidence="1">The sequence shown here is derived from an EMBL/GenBank/DDBJ whole genome shotgun (WGS) entry which is preliminary data.</text>
</comment>
<keyword evidence="2" id="KW-1185">Reference proteome</keyword>
<dbReference type="AlphaFoldDB" id="A0A418YRH6"/>
<dbReference type="Proteomes" id="UP000283469">
    <property type="component" value="Unassembled WGS sequence"/>
</dbReference>
<name>A0A418YRH6_9SPHN</name>